<name>A0A0F9VQX0_9ZZZZ</name>
<dbReference type="EMBL" id="LAZR01000456">
    <property type="protein sequence ID" value="KKN68193.1"/>
    <property type="molecule type" value="Genomic_DNA"/>
</dbReference>
<sequence length="53" mass="6219">MEVIKIPERSCEICGEIVFEKISEKYENPFNYIKIKCLSGHEDEIVQYLPNQA</sequence>
<dbReference type="AlphaFoldDB" id="A0A0F9VQX0"/>
<reference evidence="1" key="1">
    <citation type="journal article" date="2015" name="Nature">
        <title>Complex archaea that bridge the gap between prokaryotes and eukaryotes.</title>
        <authorList>
            <person name="Spang A."/>
            <person name="Saw J.H."/>
            <person name="Jorgensen S.L."/>
            <person name="Zaremba-Niedzwiedzka K."/>
            <person name="Martijn J."/>
            <person name="Lind A.E."/>
            <person name="van Eijk R."/>
            <person name="Schleper C."/>
            <person name="Guy L."/>
            <person name="Ettema T.J."/>
        </authorList>
    </citation>
    <scope>NUCLEOTIDE SEQUENCE</scope>
</reference>
<organism evidence="1">
    <name type="scientific">marine sediment metagenome</name>
    <dbReference type="NCBI Taxonomy" id="412755"/>
    <lineage>
        <taxon>unclassified sequences</taxon>
        <taxon>metagenomes</taxon>
        <taxon>ecological metagenomes</taxon>
    </lineage>
</organism>
<comment type="caution">
    <text evidence="1">The sequence shown here is derived from an EMBL/GenBank/DDBJ whole genome shotgun (WGS) entry which is preliminary data.</text>
</comment>
<proteinExistence type="predicted"/>
<gene>
    <name evidence="1" type="ORF">LCGC14_0454180</name>
</gene>
<evidence type="ECO:0000313" key="1">
    <source>
        <dbReference type="EMBL" id="KKN68193.1"/>
    </source>
</evidence>
<protein>
    <submittedName>
        <fullName evidence="1">Uncharacterized protein</fullName>
    </submittedName>
</protein>
<accession>A0A0F9VQX0</accession>